<dbReference type="EMBL" id="OQ865377">
    <property type="protein sequence ID" value="WHV01714.1"/>
    <property type="molecule type" value="Genomic_DNA"/>
</dbReference>
<dbReference type="Gene3D" id="3.30.497.10">
    <property type="entry name" value="Antithrombin, subunit I, domain 2"/>
    <property type="match status" value="1"/>
</dbReference>
<proteinExistence type="inferred from homology"/>
<dbReference type="InterPro" id="IPR000215">
    <property type="entry name" value="Serpin_fam"/>
</dbReference>
<dbReference type="PANTHER" id="PTHR11461:SF211">
    <property type="entry name" value="GH10112P-RELATED"/>
    <property type="match status" value="1"/>
</dbReference>
<reference evidence="3" key="1">
    <citation type="submission" date="2023-04" db="EMBL/GenBank/DDBJ databases">
        <title>Genomic characterization of avipoxvirus isolates from Apapne (Himatione sanguinea).</title>
        <authorList>
            <person name="Butt S.L."/>
            <person name="Do Nascimento G.M."/>
        </authorList>
    </citation>
    <scope>NUCLEOTIDE SEQUENCE</scope>
    <source>
        <strain evidence="3">APAPVX9</strain>
    </source>
</reference>
<dbReference type="SMART" id="SM00093">
    <property type="entry name" value="SERPIN"/>
    <property type="match status" value="1"/>
</dbReference>
<dbReference type="PANTHER" id="PTHR11461">
    <property type="entry name" value="SERINE PROTEASE INHIBITOR, SERPIN"/>
    <property type="match status" value="1"/>
</dbReference>
<dbReference type="InterPro" id="IPR036186">
    <property type="entry name" value="Serpin_sf"/>
</dbReference>
<organism evidence="3">
    <name type="scientific">Apapanepox virus</name>
    <dbReference type="NCBI Taxonomy" id="3049969"/>
    <lineage>
        <taxon>Viruses</taxon>
        <taxon>Varidnaviria</taxon>
        <taxon>Bamfordvirae</taxon>
        <taxon>Nucleocytoviricota</taxon>
        <taxon>Pokkesviricetes</taxon>
        <taxon>Chitovirales</taxon>
        <taxon>Poxviridae</taxon>
        <taxon>Chordopoxvirinae</taxon>
        <taxon>Avipoxvirus</taxon>
    </lineage>
</organism>
<comment type="similarity">
    <text evidence="1">Belongs to the serpin family. Poxviruses subfamily.</text>
</comment>
<evidence type="ECO:0000256" key="1">
    <source>
        <dbReference type="ARBA" id="ARBA00008009"/>
    </source>
</evidence>
<dbReference type="Gene3D" id="2.30.39.10">
    <property type="entry name" value="Alpha-1-antitrypsin, domain 1"/>
    <property type="match status" value="1"/>
</dbReference>
<name>A0AAT9UQX8_9POXV</name>
<dbReference type="InterPro" id="IPR023796">
    <property type="entry name" value="Serpin_dom"/>
</dbReference>
<dbReference type="SUPFAM" id="SSF56574">
    <property type="entry name" value="Serpins"/>
    <property type="match status" value="1"/>
</dbReference>
<evidence type="ECO:0000313" key="3">
    <source>
        <dbReference type="EMBL" id="WHV01714.1"/>
    </source>
</evidence>
<evidence type="ECO:0000259" key="2">
    <source>
        <dbReference type="SMART" id="SM00093"/>
    </source>
</evidence>
<gene>
    <name evidence="3" type="ORF">APAPVX9-268</name>
</gene>
<dbReference type="InterPro" id="IPR042185">
    <property type="entry name" value="Serpin_sf_2"/>
</dbReference>
<dbReference type="InterPro" id="IPR042178">
    <property type="entry name" value="Serpin_sf_1"/>
</dbReference>
<dbReference type="InterPro" id="IPR023795">
    <property type="entry name" value="Serpin_CS"/>
</dbReference>
<dbReference type="GO" id="GO:0005615">
    <property type="term" value="C:extracellular space"/>
    <property type="evidence" value="ECO:0007669"/>
    <property type="project" value="InterPro"/>
</dbReference>
<accession>A0AAT9UQX8</accession>
<protein>
    <submittedName>
        <fullName evidence="3">Serpin</fullName>
    </submittedName>
</protein>
<dbReference type="CDD" id="cd00172">
    <property type="entry name" value="serpin"/>
    <property type="match status" value="1"/>
</dbReference>
<feature type="domain" description="Serpin" evidence="2">
    <location>
        <begin position="4"/>
        <end position="339"/>
    </location>
</feature>
<dbReference type="Pfam" id="PF00079">
    <property type="entry name" value="Serpin"/>
    <property type="match status" value="1"/>
</dbReference>
<dbReference type="GO" id="GO:0004867">
    <property type="term" value="F:serine-type endopeptidase inhibitor activity"/>
    <property type="evidence" value="ECO:0007669"/>
    <property type="project" value="InterPro"/>
</dbReference>
<sequence length="339" mass="39291">MFTASVLKEIYDPNKSLVFSPIGLYRILSNILHGCNGETKKQLSNLLNSTCYSGYENRCPNSITDISAFVVKKCYNVYEDFTEDSTSIFKTQVFEFNNISQIPRIMDKWIRTESNYMIDYINCHIYENTKSLIANAVHLTTKYETFFSDAYKDTIKFVKYNGTVIHTNAIRTMPYYYPFTYLEDIKCSVIQLWRLGYSFSMFIIVPDDEKCLNSLIDNMSEDTIKMITSNYGYRRLELCIPTFSLTNEHNFSMPIFNLGCNNLFIDGDFSGISDTSDFQISGILQKSIIDIDYNFSQTKTSKERECLRFTVDKPFMFIVTDAFENISMMPRIVGVYQGP</sequence>
<dbReference type="PROSITE" id="PS00284">
    <property type="entry name" value="SERPIN"/>
    <property type="match status" value="1"/>
</dbReference>